<evidence type="ECO:0000259" key="3">
    <source>
        <dbReference type="Pfam" id="PF01370"/>
    </source>
</evidence>
<dbReference type="PANTHER" id="PTHR10366">
    <property type="entry name" value="NAD DEPENDENT EPIMERASE/DEHYDRATASE"/>
    <property type="match status" value="1"/>
</dbReference>
<name>A0ABR4NXD0_9SACH</name>
<accession>A0ABR4NXD0</accession>
<dbReference type="Pfam" id="PF01370">
    <property type="entry name" value="Epimerase"/>
    <property type="match status" value="1"/>
</dbReference>
<dbReference type="InterPro" id="IPR036291">
    <property type="entry name" value="NAD(P)-bd_dom_sf"/>
</dbReference>
<dbReference type="InterPro" id="IPR050425">
    <property type="entry name" value="NAD(P)_dehydrat-like"/>
</dbReference>
<dbReference type="SUPFAM" id="SSF51735">
    <property type="entry name" value="NAD(P)-binding Rossmann-fold domains"/>
    <property type="match status" value="1"/>
</dbReference>
<evidence type="ECO:0000256" key="1">
    <source>
        <dbReference type="ARBA" id="ARBA00023002"/>
    </source>
</evidence>
<proteinExistence type="inferred from homology"/>
<dbReference type="EMBL" id="JBEVYD010000004">
    <property type="protein sequence ID" value="KAL3233499.1"/>
    <property type="molecule type" value="Genomic_DNA"/>
</dbReference>
<evidence type="ECO:0000313" key="4">
    <source>
        <dbReference type="EMBL" id="KAL3233499.1"/>
    </source>
</evidence>
<evidence type="ECO:0000256" key="2">
    <source>
        <dbReference type="ARBA" id="ARBA00023445"/>
    </source>
</evidence>
<feature type="domain" description="NAD-dependent epimerase/dehydratase" evidence="3">
    <location>
        <begin position="3"/>
        <end position="257"/>
    </location>
</feature>
<dbReference type="InterPro" id="IPR001509">
    <property type="entry name" value="Epimerase_deHydtase"/>
</dbReference>
<keyword evidence="1" id="KW-0560">Oxidoreductase</keyword>
<dbReference type="PANTHER" id="PTHR10366:SF844">
    <property type="entry name" value="NADPH-DEPENDENT METHYLGLYOXAL REDUCTASE GRE2"/>
    <property type="match status" value="1"/>
</dbReference>
<comment type="caution">
    <text evidence="4">The sequence shown here is derived from an EMBL/GenBank/DDBJ whole genome shotgun (WGS) entry which is preliminary data.</text>
</comment>
<dbReference type="CDD" id="cd05227">
    <property type="entry name" value="AR_SDR_e"/>
    <property type="match status" value="1"/>
</dbReference>
<keyword evidence="5" id="KW-1185">Reference proteome</keyword>
<comment type="similarity">
    <text evidence="2">Belongs to the NAD(P)-dependent epimerase/dehydratase family. Dihydroflavonol-4-reductase subfamily.</text>
</comment>
<organism evidence="4 5">
    <name type="scientific">Nakaseomyces bracarensis</name>
    <dbReference type="NCBI Taxonomy" id="273131"/>
    <lineage>
        <taxon>Eukaryota</taxon>
        <taxon>Fungi</taxon>
        <taxon>Dikarya</taxon>
        <taxon>Ascomycota</taxon>
        <taxon>Saccharomycotina</taxon>
        <taxon>Saccharomycetes</taxon>
        <taxon>Saccharomycetales</taxon>
        <taxon>Saccharomycetaceae</taxon>
        <taxon>Nakaseomyces</taxon>
    </lineage>
</organism>
<gene>
    <name evidence="4" type="ORF">RNJ44_03539</name>
</gene>
<sequence length="341" mass="38467">MSIFVSGATGFIAQHVVRQLLQQNYRVLGSVRSIEKGKHLKEVVFNNNKNFEYTVVGDISKEAVFDPVFEEHKDIEVVLHTASPFRFDVNNIETELLVPAVNGTRGILESIKRHAAKSVERVVITSSMAAMGSMGQQMSGCDNILNEESWNDDTWQSCQQNPFSGYCASKKFAEKAAWDFYRANQHEVKFKMTAINPVYVFGPQNYIEPQKKALNTSSEIINSLLHTKPGDEIPEMVGGQVDVRDVAKAHLLAFQRDKLVDKRVLMYDSMFTAQTLLDSIHRQFPELKDKIATGAPGSQDALLKQHITIDNSKTRDMLDFDFIPMEQDVYDTVSQILRTGL</sequence>
<evidence type="ECO:0000313" key="5">
    <source>
        <dbReference type="Proteomes" id="UP001623330"/>
    </source>
</evidence>
<dbReference type="Gene3D" id="3.40.50.720">
    <property type="entry name" value="NAD(P)-binding Rossmann-like Domain"/>
    <property type="match status" value="1"/>
</dbReference>
<dbReference type="Proteomes" id="UP001623330">
    <property type="component" value="Unassembled WGS sequence"/>
</dbReference>
<protein>
    <recommendedName>
        <fullName evidence="3">NAD-dependent epimerase/dehydratase domain-containing protein</fullName>
    </recommendedName>
</protein>
<reference evidence="4 5" key="1">
    <citation type="submission" date="2024-05" db="EMBL/GenBank/DDBJ databases">
        <title>Long read based assembly of the Candida bracarensis genome reveals expanded adhesin content.</title>
        <authorList>
            <person name="Marcet-Houben M."/>
            <person name="Ksiezopolska E."/>
            <person name="Gabaldon T."/>
        </authorList>
    </citation>
    <scope>NUCLEOTIDE SEQUENCE [LARGE SCALE GENOMIC DNA]</scope>
    <source>
        <strain evidence="4 5">CBM6</strain>
    </source>
</reference>